<dbReference type="Gene3D" id="3.40.50.2000">
    <property type="entry name" value="Glycogen Phosphorylase B"/>
    <property type="match status" value="1"/>
</dbReference>
<protein>
    <recommendedName>
        <fullName evidence="3">UDP-glycosyltransferase 91C1</fullName>
    </recommendedName>
</protein>
<organism evidence="1 2">
    <name type="scientific">Colocasia esculenta</name>
    <name type="common">Wild taro</name>
    <name type="synonym">Arum esculentum</name>
    <dbReference type="NCBI Taxonomy" id="4460"/>
    <lineage>
        <taxon>Eukaryota</taxon>
        <taxon>Viridiplantae</taxon>
        <taxon>Streptophyta</taxon>
        <taxon>Embryophyta</taxon>
        <taxon>Tracheophyta</taxon>
        <taxon>Spermatophyta</taxon>
        <taxon>Magnoliopsida</taxon>
        <taxon>Liliopsida</taxon>
        <taxon>Araceae</taxon>
        <taxon>Aroideae</taxon>
        <taxon>Colocasieae</taxon>
        <taxon>Colocasia</taxon>
    </lineage>
</organism>
<proteinExistence type="predicted"/>
<sequence length="243" mass="26769">LAFGHLLPFLQLSKSLASRGHRVSFLSTPCNLQRLPRIPPSMSHLITLVELPFPSADTRLPHGAEATSDIQPADNHHLKAAFDTLEALFSAFLNSTTPPPNWVIHDFTAHWMLRVAAPRGLPCAYLSVFQPSAMAFWGPLAKLIGDVPGTGCLQKRPTDFMVSPPWTASVRNASAVAYRLHEAQGIFQRKEKSSGVSDAQRMGITLESVQVVLVCTCPEVNSDWLQLLCKLYGKPIQLRSHLE</sequence>
<accession>A0A843V3T3</accession>
<evidence type="ECO:0008006" key="3">
    <source>
        <dbReference type="Google" id="ProtNLM"/>
    </source>
</evidence>
<dbReference type="InterPro" id="IPR050481">
    <property type="entry name" value="UDP-glycosyltransf_plant"/>
</dbReference>
<dbReference type="EMBL" id="NMUH01001275">
    <property type="protein sequence ID" value="MQL90831.1"/>
    <property type="molecule type" value="Genomic_DNA"/>
</dbReference>
<gene>
    <name evidence="1" type="ORF">Taro_023423</name>
</gene>
<feature type="non-terminal residue" evidence="1">
    <location>
        <position position="1"/>
    </location>
</feature>
<dbReference type="PANTHER" id="PTHR48049:SF60">
    <property type="entry name" value="UDP-GLYCOSYLTRANSFERASE 91B1"/>
    <property type="match status" value="1"/>
</dbReference>
<dbReference type="AlphaFoldDB" id="A0A843V3T3"/>
<dbReference type="PANTHER" id="PTHR48049">
    <property type="entry name" value="GLYCOSYLTRANSFERASE"/>
    <property type="match status" value="1"/>
</dbReference>
<dbReference type="OrthoDB" id="5835829at2759"/>
<reference evidence="1" key="1">
    <citation type="submission" date="2017-07" db="EMBL/GenBank/DDBJ databases">
        <title>Taro Niue Genome Assembly and Annotation.</title>
        <authorList>
            <person name="Atibalentja N."/>
            <person name="Keating K."/>
            <person name="Fields C.J."/>
        </authorList>
    </citation>
    <scope>NUCLEOTIDE SEQUENCE</scope>
    <source>
        <strain evidence="1">Niue_2</strain>
        <tissue evidence="1">Leaf</tissue>
    </source>
</reference>
<dbReference type="Proteomes" id="UP000652761">
    <property type="component" value="Unassembled WGS sequence"/>
</dbReference>
<evidence type="ECO:0000313" key="2">
    <source>
        <dbReference type="Proteomes" id="UP000652761"/>
    </source>
</evidence>
<name>A0A843V3T3_COLES</name>
<comment type="caution">
    <text evidence="1">The sequence shown here is derived from an EMBL/GenBank/DDBJ whole genome shotgun (WGS) entry which is preliminary data.</text>
</comment>
<dbReference type="GO" id="GO:0035251">
    <property type="term" value="F:UDP-glucosyltransferase activity"/>
    <property type="evidence" value="ECO:0007669"/>
    <property type="project" value="InterPro"/>
</dbReference>
<keyword evidence="2" id="KW-1185">Reference proteome</keyword>
<evidence type="ECO:0000313" key="1">
    <source>
        <dbReference type="EMBL" id="MQL90831.1"/>
    </source>
</evidence>
<dbReference type="SUPFAM" id="SSF53756">
    <property type="entry name" value="UDP-Glycosyltransferase/glycogen phosphorylase"/>
    <property type="match status" value="1"/>
</dbReference>